<keyword evidence="4" id="KW-1185">Reference proteome</keyword>
<evidence type="ECO:0000313" key="4">
    <source>
        <dbReference type="Proteomes" id="UP000809440"/>
    </source>
</evidence>
<dbReference type="EMBL" id="JAFBXE010000022">
    <property type="protein sequence ID" value="MBM2414947.1"/>
    <property type="molecule type" value="Genomic_DNA"/>
</dbReference>
<evidence type="ECO:0000313" key="2">
    <source>
        <dbReference type="EMBL" id="MBM2419618.1"/>
    </source>
</evidence>
<evidence type="ECO:0000313" key="1">
    <source>
        <dbReference type="EMBL" id="MBM2414947.1"/>
    </source>
</evidence>
<comment type="caution">
    <text evidence="1">The sequence shown here is derived from an EMBL/GenBank/DDBJ whole genome shotgun (WGS) entry which is preliminary data.</text>
</comment>
<protein>
    <submittedName>
        <fullName evidence="1">Uncharacterized protein</fullName>
    </submittedName>
</protein>
<dbReference type="GeneID" id="62643626"/>
<name>A0A9Q2NZ97_9RHOB</name>
<sequence length="57" mass="6015">MSLVISLIPALSGALHRSDEKSGMLTHPQTVIYTTTDEAAAPSRPAIGLGVRLRQVS</sequence>
<proteinExistence type="predicted"/>
<dbReference type="Proteomes" id="UP000809440">
    <property type="component" value="Unassembled WGS sequence"/>
</dbReference>
<dbReference type="Proteomes" id="UP000755667">
    <property type="component" value="Unassembled WGS sequence"/>
</dbReference>
<organism evidence="1 3">
    <name type="scientific">Marivita cryptomonadis</name>
    <dbReference type="NCBI Taxonomy" id="505252"/>
    <lineage>
        <taxon>Bacteria</taxon>
        <taxon>Pseudomonadati</taxon>
        <taxon>Pseudomonadota</taxon>
        <taxon>Alphaproteobacteria</taxon>
        <taxon>Rhodobacterales</taxon>
        <taxon>Roseobacteraceae</taxon>
        <taxon>Marivita</taxon>
    </lineage>
</organism>
<accession>A0A9Q2NZ97</accession>
<reference evidence="1 4" key="1">
    <citation type="submission" date="2021-01" db="EMBL/GenBank/DDBJ databases">
        <title>Diatom-associated Roseobacters Show Island Model of Population Structure.</title>
        <authorList>
            <person name="Qu L."/>
            <person name="Feng X."/>
            <person name="Chen Y."/>
            <person name="Li L."/>
            <person name="Wang X."/>
            <person name="Hu Z."/>
            <person name="Wang H."/>
            <person name="Luo H."/>
        </authorList>
    </citation>
    <scope>NUCLEOTIDE SEQUENCE</scope>
    <source>
        <strain evidence="2 4">CC28-63</strain>
        <strain evidence="1">CC28-69</strain>
    </source>
</reference>
<dbReference type="AlphaFoldDB" id="A0A9Q2NZ97"/>
<dbReference type="RefSeq" id="WP_171046134.1">
    <property type="nucleotide sequence ID" value="NZ_JAFBWU010000022.1"/>
</dbReference>
<evidence type="ECO:0000313" key="3">
    <source>
        <dbReference type="Proteomes" id="UP000755667"/>
    </source>
</evidence>
<dbReference type="EMBL" id="JAFBXF010000022">
    <property type="protein sequence ID" value="MBM2419618.1"/>
    <property type="molecule type" value="Genomic_DNA"/>
</dbReference>
<gene>
    <name evidence="1" type="ORF">JQX41_21795</name>
    <name evidence="2" type="ORF">JQX48_21815</name>
</gene>